<dbReference type="PANTHER" id="PTHR38041:SF1">
    <property type="entry name" value="CHORISMATE MUTASE"/>
    <property type="match status" value="1"/>
</dbReference>
<sequence>MNRQAKSPDDCRTMQEVREGVDQTDRELMMLLEKRFCYMRAAARIKPDRGAVRDEARKAAVIAAAGADAERAGLPKAEIEALWERLVETSIAYELEEWDRTR</sequence>
<accession>A0A850GZS5</accession>
<dbReference type="GO" id="GO:0004106">
    <property type="term" value="F:chorismate mutase activity"/>
    <property type="evidence" value="ECO:0007669"/>
    <property type="project" value="UniProtKB-EC"/>
</dbReference>
<feature type="domain" description="Chorismate mutase" evidence="4">
    <location>
        <begin position="8"/>
        <end position="98"/>
    </location>
</feature>
<feature type="binding site" evidence="3">
    <location>
        <position position="46"/>
    </location>
    <ligand>
        <name>substrate</name>
    </ligand>
</feature>
<proteinExistence type="predicted"/>
<reference evidence="5 6" key="1">
    <citation type="submission" date="2020-06" db="EMBL/GenBank/DDBJ databases">
        <title>Altererythrobacter sp. HHU K3-1.</title>
        <authorList>
            <person name="Zhang D."/>
            <person name="Xue H."/>
        </authorList>
    </citation>
    <scope>NUCLEOTIDE SEQUENCE [LARGE SCALE GENOMIC DNA]</scope>
    <source>
        <strain evidence="5 6">HHU K3-1</strain>
    </source>
</reference>
<dbReference type="EC" id="5.4.99.5" evidence="1"/>
<evidence type="ECO:0000256" key="1">
    <source>
        <dbReference type="ARBA" id="ARBA00012404"/>
    </source>
</evidence>
<evidence type="ECO:0000256" key="2">
    <source>
        <dbReference type="ARBA" id="ARBA00023235"/>
    </source>
</evidence>
<organism evidence="5 6">
    <name type="scientific">Qipengyuania atrilutea</name>
    <dbReference type="NCBI Taxonomy" id="2744473"/>
    <lineage>
        <taxon>Bacteria</taxon>
        <taxon>Pseudomonadati</taxon>
        <taxon>Pseudomonadota</taxon>
        <taxon>Alphaproteobacteria</taxon>
        <taxon>Sphingomonadales</taxon>
        <taxon>Erythrobacteraceae</taxon>
        <taxon>Qipengyuania</taxon>
    </lineage>
</organism>
<evidence type="ECO:0000256" key="3">
    <source>
        <dbReference type="PIRSR" id="PIRSR029775-1"/>
    </source>
</evidence>
<dbReference type="GO" id="GO:0046417">
    <property type="term" value="P:chorismate metabolic process"/>
    <property type="evidence" value="ECO:0007669"/>
    <property type="project" value="InterPro"/>
</dbReference>
<feature type="binding site" evidence="3">
    <location>
        <position position="18"/>
    </location>
    <ligand>
        <name>substrate</name>
    </ligand>
</feature>
<dbReference type="Proteomes" id="UP000561438">
    <property type="component" value="Unassembled WGS sequence"/>
</dbReference>
<dbReference type="RefSeq" id="WP_176266033.1">
    <property type="nucleotide sequence ID" value="NZ_JABWGV010000001.1"/>
</dbReference>
<dbReference type="Gene3D" id="1.20.59.10">
    <property type="entry name" value="Chorismate mutase"/>
    <property type="match status" value="1"/>
</dbReference>
<dbReference type="InterPro" id="IPR008241">
    <property type="entry name" value="Isochorismate_pyruvate-lyase"/>
</dbReference>
<evidence type="ECO:0000259" key="4">
    <source>
        <dbReference type="PROSITE" id="PS51168"/>
    </source>
</evidence>
<keyword evidence="2" id="KW-0413">Isomerase</keyword>
<dbReference type="EMBL" id="JABWGV010000001">
    <property type="protein sequence ID" value="NVD43730.1"/>
    <property type="molecule type" value="Genomic_DNA"/>
</dbReference>
<gene>
    <name evidence="5" type="ORF">HUV48_01700</name>
</gene>
<protein>
    <recommendedName>
        <fullName evidence="1">chorismate mutase</fullName>
        <ecNumber evidence="1">5.4.99.5</ecNumber>
    </recommendedName>
</protein>
<dbReference type="GO" id="GO:0016835">
    <property type="term" value="F:carbon-oxygen lyase activity"/>
    <property type="evidence" value="ECO:0007669"/>
    <property type="project" value="InterPro"/>
</dbReference>
<dbReference type="PANTHER" id="PTHR38041">
    <property type="entry name" value="CHORISMATE MUTASE"/>
    <property type="match status" value="1"/>
</dbReference>
<dbReference type="SUPFAM" id="SSF48600">
    <property type="entry name" value="Chorismate mutase II"/>
    <property type="match status" value="1"/>
</dbReference>
<feature type="binding site" evidence="3">
    <location>
        <position position="94"/>
    </location>
    <ligand>
        <name>substrate</name>
    </ligand>
</feature>
<evidence type="ECO:0000313" key="5">
    <source>
        <dbReference type="EMBL" id="NVD43730.1"/>
    </source>
</evidence>
<dbReference type="InterPro" id="IPR051331">
    <property type="entry name" value="Chorismate_mutase-related"/>
</dbReference>
<dbReference type="PROSITE" id="PS51168">
    <property type="entry name" value="CHORISMATE_MUT_2"/>
    <property type="match status" value="1"/>
</dbReference>
<dbReference type="PIRSF" id="PIRSF029775">
    <property type="entry name" value="Isochor_pyr_lyas"/>
    <property type="match status" value="1"/>
</dbReference>
<feature type="binding site" evidence="3">
    <location>
        <position position="35"/>
    </location>
    <ligand>
        <name>substrate</name>
    </ligand>
</feature>
<dbReference type="AlphaFoldDB" id="A0A850GZS5"/>
<dbReference type="Pfam" id="PF01817">
    <property type="entry name" value="CM_2"/>
    <property type="match status" value="1"/>
</dbReference>
<dbReference type="InterPro" id="IPR002701">
    <property type="entry name" value="CM_II_prokaryot"/>
</dbReference>
<keyword evidence="6" id="KW-1185">Reference proteome</keyword>
<name>A0A850GZS5_9SPHN</name>
<dbReference type="InterPro" id="IPR036263">
    <property type="entry name" value="Chorismate_II_sf"/>
</dbReference>
<dbReference type="InterPro" id="IPR036979">
    <property type="entry name" value="CM_dom_sf"/>
</dbReference>
<dbReference type="GO" id="GO:0009697">
    <property type="term" value="P:salicylic acid biosynthetic process"/>
    <property type="evidence" value="ECO:0007669"/>
    <property type="project" value="InterPro"/>
</dbReference>
<dbReference type="SMART" id="SM00830">
    <property type="entry name" value="CM_2"/>
    <property type="match status" value="1"/>
</dbReference>
<evidence type="ECO:0000313" key="6">
    <source>
        <dbReference type="Proteomes" id="UP000561438"/>
    </source>
</evidence>
<comment type="caution">
    <text evidence="5">The sequence shown here is derived from an EMBL/GenBank/DDBJ whole genome shotgun (WGS) entry which is preliminary data.</text>
</comment>